<feature type="compositionally biased region" description="Acidic residues" evidence="1">
    <location>
        <begin position="200"/>
        <end position="209"/>
    </location>
</feature>
<protein>
    <recommendedName>
        <fullName evidence="4">Transposase</fullName>
    </recommendedName>
</protein>
<evidence type="ECO:0008006" key="4">
    <source>
        <dbReference type="Google" id="ProtNLM"/>
    </source>
</evidence>
<feature type="region of interest" description="Disordered" evidence="1">
    <location>
        <begin position="160"/>
        <end position="182"/>
    </location>
</feature>
<dbReference type="EMBL" id="BAABME010005884">
    <property type="protein sequence ID" value="GAA0166874.1"/>
    <property type="molecule type" value="Genomic_DNA"/>
</dbReference>
<evidence type="ECO:0000313" key="2">
    <source>
        <dbReference type="EMBL" id="GAA0166874.1"/>
    </source>
</evidence>
<organism evidence="2 3">
    <name type="scientific">Lithospermum erythrorhizon</name>
    <name type="common">Purple gromwell</name>
    <name type="synonym">Lithospermum officinale var. erythrorhizon</name>
    <dbReference type="NCBI Taxonomy" id="34254"/>
    <lineage>
        <taxon>Eukaryota</taxon>
        <taxon>Viridiplantae</taxon>
        <taxon>Streptophyta</taxon>
        <taxon>Embryophyta</taxon>
        <taxon>Tracheophyta</taxon>
        <taxon>Spermatophyta</taxon>
        <taxon>Magnoliopsida</taxon>
        <taxon>eudicotyledons</taxon>
        <taxon>Gunneridae</taxon>
        <taxon>Pentapetalae</taxon>
        <taxon>asterids</taxon>
        <taxon>lamiids</taxon>
        <taxon>Boraginales</taxon>
        <taxon>Boraginaceae</taxon>
        <taxon>Boraginoideae</taxon>
        <taxon>Lithospermeae</taxon>
        <taxon>Lithospermum</taxon>
    </lineage>
</organism>
<evidence type="ECO:0000313" key="3">
    <source>
        <dbReference type="Proteomes" id="UP001454036"/>
    </source>
</evidence>
<dbReference type="Proteomes" id="UP001454036">
    <property type="component" value="Unassembled WGS sequence"/>
</dbReference>
<comment type="caution">
    <text evidence="2">The sequence shown here is derived from an EMBL/GenBank/DDBJ whole genome shotgun (WGS) entry which is preliminary data.</text>
</comment>
<dbReference type="AlphaFoldDB" id="A0AAV3QS70"/>
<feature type="region of interest" description="Disordered" evidence="1">
    <location>
        <begin position="195"/>
        <end position="257"/>
    </location>
</feature>
<name>A0AAV3QS70_LITER</name>
<proteinExistence type="predicted"/>
<sequence>MAGHVRENHPDQNDEAFKVAYGESRSMFSVRLHYNGRFVGNPNMSYEGDPEEEGFNRLRPLKSPKNIFQFVNMTSEHKFIDVYFVRSGNTNGLDDLEDINDNLKISMESVERLKALSIERDNKLSAIEFHLDNDNCDGVVDEAVGGAADDVVGQDGQENEGAILDEDEENDSSKDGSSEDEVDILDVEDVLYGHDHDGFDVGDLEDNHEDDINSPNLEKSSGEKSGKRKKQPVLTRFEKSVTDGDVEPETQGQKMRYKGPYVRHGVRFKEMRESGWIEGEESEESDDVLGDKICDSDFDSGDTTSDSDEKSNVLRLTVMLDRRGEYEDIPEDVNVGLFKRIYICLRPLIEDFKVGYKKLIGLDGCHTKGIHKQQILSAVALDPKQWLKKKTRKSENGLYKLLQRSSQL</sequence>
<reference evidence="2 3" key="1">
    <citation type="submission" date="2024-01" db="EMBL/GenBank/DDBJ databases">
        <title>The complete chloroplast genome sequence of Lithospermum erythrorhizon: insights into the phylogenetic relationship among Boraginaceae species and the maternal lineages of purple gromwells.</title>
        <authorList>
            <person name="Okada T."/>
            <person name="Watanabe K."/>
        </authorList>
    </citation>
    <scope>NUCLEOTIDE SEQUENCE [LARGE SCALE GENOMIC DNA]</scope>
</reference>
<accession>A0AAV3QS70</accession>
<evidence type="ECO:0000256" key="1">
    <source>
        <dbReference type="SAM" id="MobiDB-lite"/>
    </source>
</evidence>
<keyword evidence="3" id="KW-1185">Reference proteome</keyword>
<gene>
    <name evidence="2" type="ORF">LIER_21935</name>
</gene>